<feature type="region of interest" description="Disordered" evidence="1">
    <location>
        <begin position="47"/>
        <end position="79"/>
    </location>
</feature>
<protein>
    <recommendedName>
        <fullName evidence="6">Apin</fullName>
    </recommendedName>
</protein>
<accession>A0ABV0U3Z3</accession>
<keyword evidence="2" id="KW-0472">Membrane</keyword>
<evidence type="ECO:0000313" key="5">
    <source>
        <dbReference type="Proteomes" id="UP001482620"/>
    </source>
</evidence>
<keyword evidence="2" id="KW-1133">Transmembrane helix</keyword>
<keyword evidence="5" id="KW-1185">Reference proteome</keyword>
<evidence type="ECO:0000256" key="2">
    <source>
        <dbReference type="SAM" id="Phobius"/>
    </source>
</evidence>
<evidence type="ECO:0000256" key="1">
    <source>
        <dbReference type="SAM" id="MobiDB-lite"/>
    </source>
</evidence>
<feature type="compositionally biased region" description="Low complexity" evidence="1">
    <location>
        <begin position="595"/>
        <end position="606"/>
    </location>
</feature>
<comment type="caution">
    <text evidence="4">The sequence shown here is derived from an EMBL/GenBank/DDBJ whole genome shotgun (WGS) entry which is preliminary data.</text>
</comment>
<feature type="transmembrane region" description="Helical" evidence="2">
    <location>
        <begin position="461"/>
        <end position="480"/>
    </location>
</feature>
<proteinExistence type="predicted"/>
<evidence type="ECO:0000313" key="4">
    <source>
        <dbReference type="EMBL" id="MEQ2239504.1"/>
    </source>
</evidence>
<feature type="compositionally biased region" description="Polar residues" evidence="1">
    <location>
        <begin position="607"/>
        <end position="616"/>
    </location>
</feature>
<dbReference type="EMBL" id="JAHRIQ010058219">
    <property type="protein sequence ID" value="MEQ2239504.1"/>
    <property type="molecule type" value="Genomic_DNA"/>
</dbReference>
<name>A0ABV0U3Z3_9TELE</name>
<gene>
    <name evidence="4" type="ORF">ILYODFUR_005110</name>
</gene>
<keyword evidence="2" id="KW-0812">Transmembrane</keyword>
<organism evidence="4 5">
    <name type="scientific">Ilyodon furcidens</name>
    <name type="common">goldbreast splitfin</name>
    <dbReference type="NCBI Taxonomy" id="33524"/>
    <lineage>
        <taxon>Eukaryota</taxon>
        <taxon>Metazoa</taxon>
        <taxon>Chordata</taxon>
        <taxon>Craniata</taxon>
        <taxon>Vertebrata</taxon>
        <taxon>Euteleostomi</taxon>
        <taxon>Actinopterygii</taxon>
        <taxon>Neopterygii</taxon>
        <taxon>Teleostei</taxon>
        <taxon>Neoteleostei</taxon>
        <taxon>Acanthomorphata</taxon>
        <taxon>Ovalentaria</taxon>
        <taxon>Atherinomorphae</taxon>
        <taxon>Cyprinodontiformes</taxon>
        <taxon>Goodeidae</taxon>
        <taxon>Ilyodon</taxon>
    </lineage>
</organism>
<feature type="transmembrane region" description="Helical" evidence="2">
    <location>
        <begin position="336"/>
        <end position="359"/>
    </location>
</feature>
<feature type="compositionally biased region" description="Polar residues" evidence="1">
    <location>
        <begin position="256"/>
        <end position="265"/>
    </location>
</feature>
<keyword evidence="3" id="KW-0732">Signal</keyword>
<sequence>MIIIFLLSCVTIIVTAVPVSPNVHPLHQSQKGVSHRGQPVEATIKSEAQKGPPLPLSLEQPQLGNPLQPDQQANPQQSLQQHALFPQGGSTMMFPIPQGVGGFLPPNQLTLAQQPLIFPSYGFLPVFPSPYSNQLFSPYGFPKVSESHIPQTPTNQLTNSPVPPVENAAGAAAPSGAGARQIQQQNPPIVYMLQQPMNPSLGGLSSEELETAAKMSQLGMYMPTMLANLPAGAGAVQAQSQAAGLTNPDQGAARQTAGTSVTGVQPSQGLPCAGSQLNADSLPAAPNFNLQWLFGKKGPLYTSFPQLVARQKADRQPKPFLLQSQWDPWKLQDQPIIFILSTHISIQVFGFYVIIVPVFSFSCSQLTARGSLLEDLSMGSSSRKSPGQMDKMKRSTIPLGSTCQIQLYLHLLPQLLLLPLQLQLHQLTLLLSSLHLWHHLILISSSLSGVCFYCSRAKMKAAILCLCLAGTACALPFQYLPHFTGSRPRAPPTQMRAPLTGGFPQPGVPGAYSLEFIPLYGLGAGAAGTNQGQTFPQYGFIKYSIPQPPGRQSVEVFYPYDLSQNKFTTFGFPPQTLPQQPLNMPTFDVNAHPSQDPQQPLLQDQPVQTSQAPAKV</sequence>
<feature type="region of interest" description="Disordered" evidence="1">
    <location>
        <begin position="245"/>
        <end position="265"/>
    </location>
</feature>
<reference evidence="4 5" key="1">
    <citation type="submission" date="2021-06" db="EMBL/GenBank/DDBJ databases">
        <authorList>
            <person name="Palmer J.M."/>
        </authorList>
    </citation>
    <scope>NUCLEOTIDE SEQUENCE [LARGE SCALE GENOMIC DNA]</scope>
    <source>
        <strain evidence="5">if_2019</strain>
        <tissue evidence="4">Muscle</tissue>
    </source>
</reference>
<feature type="region of interest" description="Disordered" evidence="1">
    <location>
        <begin position="573"/>
        <end position="616"/>
    </location>
</feature>
<dbReference type="Proteomes" id="UP001482620">
    <property type="component" value="Unassembled WGS sequence"/>
</dbReference>
<feature type="chain" id="PRO_5045059501" description="Apin" evidence="3">
    <location>
        <begin position="17"/>
        <end position="616"/>
    </location>
</feature>
<feature type="compositionally biased region" description="Polar residues" evidence="1">
    <location>
        <begin position="68"/>
        <end position="79"/>
    </location>
</feature>
<evidence type="ECO:0008006" key="6">
    <source>
        <dbReference type="Google" id="ProtNLM"/>
    </source>
</evidence>
<evidence type="ECO:0000256" key="3">
    <source>
        <dbReference type="SAM" id="SignalP"/>
    </source>
</evidence>
<feature type="signal peptide" evidence="3">
    <location>
        <begin position="1"/>
        <end position="16"/>
    </location>
</feature>